<proteinExistence type="predicted"/>
<reference evidence="1" key="1">
    <citation type="submission" date="2015-04" db="UniProtKB">
        <authorList>
            <consortium name="EnsemblPlants"/>
        </authorList>
    </citation>
    <scope>IDENTIFICATION</scope>
    <source>
        <strain evidence="1">SL10</strain>
    </source>
</reference>
<accession>A0A0E0J5B2</accession>
<dbReference type="HOGENOM" id="CLU_1557748_0_0_1"/>
<dbReference type="EnsemblPlants" id="ONIVA11G22520.3">
    <property type="protein sequence ID" value="ONIVA11G22520.3"/>
    <property type="gene ID" value="ONIVA11G22520"/>
</dbReference>
<sequence length="172" mass="19222">MAWVAGVDGGDGGGRRGWRGLRAESGSGELQALWTGGRRRGWRGRRSRCDVRSCKVVECEAELVAPPSYCIANRFTRDWAVQRALSSGLQRHVHIHLPCSVLTSTFSLNYLLAQWVGWRLRGFGISCWGVRQGTIGSDGVVVHSSMERRLSLEYVVAQSMLYWREAGIEQLQ</sequence>
<name>A0A0E0J5B2_ORYNI</name>
<reference evidence="1" key="2">
    <citation type="submission" date="2018-04" db="EMBL/GenBank/DDBJ databases">
        <title>OnivRS2 (Oryza nivara Reference Sequence Version 2).</title>
        <authorList>
            <person name="Zhang J."/>
            <person name="Kudrna D."/>
            <person name="Lee S."/>
            <person name="Talag J."/>
            <person name="Rajasekar S."/>
            <person name="Welchert J."/>
            <person name="Hsing Y.-I."/>
            <person name="Wing R.A."/>
        </authorList>
    </citation>
    <scope>NUCLEOTIDE SEQUENCE [LARGE SCALE GENOMIC DNA]</scope>
    <source>
        <strain evidence="1">SL10</strain>
    </source>
</reference>
<dbReference type="Gramene" id="ONIVA11G22520.3">
    <property type="protein sequence ID" value="ONIVA11G22520.3"/>
    <property type="gene ID" value="ONIVA11G22520"/>
</dbReference>
<dbReference type="Gramene" id="ONIVA11G22520.1">
    <property type="protein sequence ID" value="ONIVA11G22520.1"/>
    <property type="gene ID" value="ONIVA11G22520"/>
</dbReference>
<dbReference type="Proteomes" id="UP000006591">
    <property type="component" value="Chromosome 11"/>
</dbReference>
<evidence type="ECO:0000313" key="2">
    <source>
        <dbReference type="Proteomes" id="UP000006591"/>
    </source>
</evidence>
<organism evidence="1">
    <name type="scientific">Oryza nivara</name>
    <name type="common">Indian wild rice</name>
    <name type="synonym">Oryza sativa f. spontanea</name>
    <dbReference type="NCBI Taxonomy" id="4536"/>
    <lineage>
        <taxon>Eukaryota</taxon>
        <taxon>Viridiplantae</taxon>
        <taxon>Streptophyta</taxon>
        <taxon>Embryophyta</taxon>
        <taxon>Tracheophyta</taxon>
        <taxon>Spermatophyta</taxon>
        <taxon>Magnoliopsida</taxon>
        <taxon>Liliopsida</taxon>
        <taxon>Poales</taxon>
        <taxon>Poaceae</taxon>
        <taxon>BOP clade</taxon>
        <taxon>Oryzoideae</taxon>
        <taxon>Oryzeae</taxon>
        <taxon>Oryzinae</taxon>
        <taxon>Oryza</taxon>
    </lineage>
</organism>
<keyword evidence="2" id="KW-1185">Reference proteome</keyword>
<dbReference type="Gramene" id="ONIVA11G22520.2">
    <property type="protein sequence ID" value="ONIVA11G22520.2"/>
    <property type="gene ID" value="ONIVA11G22520"/>
</dbReference>
<dbReference type="EnsemblPlants" id="ONIVA11G22520.2">
    <property type="protein sequence ID" value="ONIVA11G22520.2"/>
    <property type="gene ID" value="ONIVA11G22520"/>
</dbReference>
<protein>
    <submittedName>
        <fullName evidence="1">Uncharacterized protein</fullName>
    </submittedName>
</protein>
<evidence type="ECO:0000313" key="1">
    <source>
        <dbReference type="EnsemblPlants" id="ONIVA11G22520.3"/>
    </source>
</evidence>
<dbReference type="AlphaFoldDB" id="A0A0E0J5B2"/>
<dbReference type="EnsemblPlants" id="ONIVA11G22520.1">
    <property type="protein sequence ID" value="ONIVA11G22520.1"/>
    <property type="gene ID" value="ONIVA11G22520"/>
</dbReference>